<dbReference type="GO" id="GO:0005634">
    <property type="term" value="C:nucleus"/>
    <property type="evidence" value="ECO:0007669"/>
    <property type="project" value="TreeGrafter"/>
</dbReference>
<organism evidence="7 8">
    <name type="scientific">Lachancea meyersii CBS 8951</name>
    <dbReference type="NCBI Taxonomy" id="1266667"/>
    <lineage>
        <taxon>Eukaryota</taxon>
        <taxon>Fungi</taxon>
        <taxon>Dikarya</taxon>
        <taxon>Ascomycota</taxon>
        <taxon>Saccharomycotina</taxon>
        <taxon>Saccharomycetes</taxon>
        <taxon>Saccharomycetales</taxon>
        <taxon>Saccharomycetaceae</taxon>
        <taxon>Lachancea</taxon>
    </lineage>
</organism>
<dbReference type="SMART" id="SM00382">
    <property type="entry name" value="AAA"/>
    <property type="match status" value="1"/>
</dbReference>
<dbReference type="InterPro" id="IPR027417">
    <property type="entry name" value="P-loop_NTPase"/>
</dbReference>
<dbReference type="PANTHER" id="PTHR45991">
    <property type="entry name" value="PACHYTENE CHECKPOINT PROTEIN 2"/>
    <property type="match status" value="1"/>
</dbReference>
<dbReference type="SUPFAM" id="SSF52540">
    <property type="entry name" value="P-loop containing nucleoside triphosphate hydrolases"/>
    <property type="match status" value="1"/>
</dbReference>
<dbReference type="GO" id="GO:0007131">
    <property type="term" value="P:reciprocal meiotic recombination"/>
    <property type="evidence" value="ECO:0007669"/>
    <property type="project" value="TreeGrafter"/>
</dbReference>
<evidence type="ECO:0000256" key="5">
    <source>
        <dbReference type="RuleBase" id="RU003651"/>
    </source>
</evidence>
<evidence type="ECO:0000256" key="3">
    <source>
        <dbReference type="ARBA" id="ARBA00022840"/>
    </source>
</evidence>
<dbReference type="InterPro" id="IPR003959">
    <property type="entry name" value="ATPase_AAA_core"/>
</dbReference>
<keyword evidence="3 5" id="KW-0067">ATP-binding</keyword>
<dbReference type="GO" id="GO:0051598">
    <property type="term" value="P:meiotic recombination checkpoint signaling"/>
    <property type="evidence" value="ECO:0007669"/>
    <property type="project" value="TreeGrafter"/>
</dbReference>
<evidence type="ECO:0000256" key="1">
    <source>
        <dbReference type="ARBA" id="ARBA00007271"/>
    </source>
</evidence>
<evidence type="ECO:0000259" key="6">
    <source>
        <dbReference type="SMART" id="SM00382"/>
    </source>
</evidence>
<dbReference type="InterPro" id="IPR058249">
    <property type="entry name" value="Pch2_C"/>
</dbReference>
<sequence length="552" mass="60729">MAYIADVRLKASTFVIVRQTLQELGAQYGCHGQTTLANALTKAIENKLRKMTLDLDSNSAIFLTSKNFLLEGQGSIEISLDPTEAQISIVRSLIKVVLHQIGSKGHYNLTDGQENLLVSLCVESLQVEAAVPDTVFCDSQMSMAEEIMQVFNGNGTSSPKGFLDTEKAPRQTRKSFKVKYYCCLEDCTAESDSTGITEEFDRIDIHDTSTNSCDDESTLVAIHPTLSDVSISAETLAQSKIQLLPSAEFEGLWESLHFDGNIKQKLFSYATISLKLSNFSQQKLSHTLVSNNKLLLVHGPPGTGKTTVCKALCQKLAIRHSGKTHKVFQTNECQAIIVELSCSQIFSRWFGESAKNLGRIFQDVENLLLNESHKNRFVCLLMDEIETLAPSRSSLMGKNEATDGIRVVNTLLTKLDSLKRYHNLLILATSNLLSALDPAFVDRADSVFYVGSPSEIGTSLILTSTINELIKTGVIVSSMSCSVLETEEMRTSISQIARQCVLSGISGRTLRKLPLNCLSEHLSSLPVTLRDFTLALALTVQRRVTLETQDVS</sequence>
<dbReference type="Pfam" id="PF00004">
    <property type="entry name" value="AAA"/>
    <property type="match status" value="1"/>
</dbReference>
<proteinExistence type="inferred from homology"/>
<feature type="domain" description="AAA+ ATPase" evidence="6">
    <location>
        <begin position="291"/>
        <end position="454"/>
    </location>
</feature>
<accession>A0A1G4KF02</accession>
<evidence type="ECO:0000256" key="2">
    <source>
        <dbReference type="ARBA" id="ARBA00022741"/>
    </source>
</evidence>
<dbReference type="Proteomes" id="UP000191144">
    <property type="component" value="Chromosome H"/>
</dbReference>
<dbReference type="InterPro" id="IPR003960">
    <property type="entry name" value="ATPase_AAA_CS"/>
</dbReference>
<evidence type="ECO:0000313" key="7">
    <source>
        <dbReference type="EMBL" id="SCV03067.1"/>
    </source>
</evidence>
<keyword evidence="4" id="KW-0469">Meiosis</keyword>
<dbReference type="GO" id="GO:0005694">
    <property type="term" value="C:chromosome"/>
    <property type="evidence" value="ECO:0007669"/>
    <property type="project" value="TreeGrafter"/>
</dbReference>
<dbReference type="Gene3D" id="3.40.50.300">
    <property type="entry name" value="P-loop containing nucleotide triphosphate hydrolases"/>
    <property type="match status" value="1"/>
</dbReference>
<dbReference type="InterPro" id="IPR044539">
    <property type="entry name" value="Pch2-like"/>
</dbReference>
<dbReference type="GO" id="GO:0016887">
    <property type="term" value="F:ATP hydrolysis activity"/>
    <property type="evidence" value="ECO:0007669"/>
    <property type="project" value="InterPro"/>
</dbReference>
<dbReference type="PANTHER" id="PTHR45991:SF1">
    <property type="entry name" value="PACHYTENE CHECKPOINT PROTEIN 2 HOMOLOG"/>
    <property type="match status" value="1"/>
</dbReference>
<dbReference type="InterPro" id="IPR003593">
    <property type="entry name" value="AAA+_ATPase"/>
</dbReference>
<dbReference type="OrthoDB" id="5925at2759"/>
<evidence type="ECO:0000313" key="8">
    <source>
        <dbReference type="Proteomes" id="UP000191144"/>
    </source>
</evidence>
<dbReference type="EMBL" id="LT598480">
    <property type="protein sequence ID" value="SCV03067.1"/>
    <property type="molecule type" value="Genomic_DNA"/>
</dbReference>
<dbReference type="GO" id="GO:0005524">
    <property type="term" value="F:ATP binding"/>
    <property type="evidence" value="ECO:0007669"/>
    <property type="project" value="UniProtKB-KW"/>
</dbReference>
<gene>
    <name evidence="7" type="ORF">LAME_0H07448G</name>
</gene>
<keyword evidence="2 5" id="KW-0547">Nucleotide-binding</keyword>
<comment type="similarity">
    <text evidence="1">Belongs to the AAA ATPase family. PCH2 subfamily.</text>
</comment>
<dbReference type="AlphaFoldDB" id="A0A1G4KF02"/>
<reference evidence="8" key="1">
    <citation type="submission" date="2016-03" db="EMBL/GenBank/DDBJ databases">
        <authorList>
            <person name="Devillers Hugo."/>
        </authorList>
    </citation>
    <scope>NUCLEOTIDE SEQUENCE [LARGE SCALE GENOMIC DNA]</scope>
</reference>
<protein>
    <submittedName>
        <fullName evidence="7">LAME_0H07448g1_1</fullName>
    </submittedName>
</protein>
<keyword evidence="8" id="KW-1185">Reference proteome</keyword>
<dbReference type="Pfam" id="PF23242">
    <property type="entry name" value="AAA_lid_TRIP13_C"/>
    <property type="match status" value="1"/>
</dbReference>
<name>A0A1G4KF02_9SACH</name>
<dbReference type="PROSITE" id="PS00674">
    <property type="entry name" value="AAA"/>
    <property type="match status" value="1"/>
</dbReference>
<evidence type="ECO:0000256" key="4">
    <source>
        <dbReference type="ARBA" id="ARBA00023254"/>
    </source>
</evidence>